<reference evidence="1 2" key="1">
    <citation type="submission" date="2024-08" db="EMBL/GenBank/DDBJ databases">
        <authorList>
            <person name="Cucini C."/>
            <person name="Frati F."/>
        </authorList>
    </citation>
    <scope>NUCLEOTIDE SEQUENCE [LARGE SCALE GENOMIC DNA]</scope>
</reference>
<evidence type="ECO:0000313" key="1">
    <source>
        <dbReference type="EMBL" id="CAL8117756.1"/>
    </source>
</evidence>
<comment type="caution">
    <text evidence="1">The sequence shown here is derived from an EMBL/GenBank/DDBJ whole genome shotgun (WGS) entry which is preliminary data.</text>
</comment>
<keyword evidence="2" id="KW-1185">Reference proteome</keyword>
<proteinExistence type="predicted"/>
<evidence type="ECO:0000313" key="2">
    <source>
        <dbReference type="Proteomes" id="UP001642540"/>
    </source>
</evidence>
<protein>
    <submittedName>
        <fullName evidence="1">Uncharacterized protein</fullName>
    </submittedName>
</protein>
<sequence length="123" mass="14058">MVTNENATVIVSPKWFFDINQQCYCPKACLTGQKLTFEFKKTKTSLMQGKDVRKLRQHHKLTTQPQKLKSPGQENLHWAPRLMMSNPHGLIDSLLTVASPVVGLFQQANPAQGKRTFNSHYYN</sequence>
<accession>A0ABP1R4U5</accession>
<dbReference type="Proteomes" id="UP001642540">
    <property type="component" value="Unassembled WGS sequence"/>
</dbReference>
<dbReference type="EMBL" id="CAXLJM020000056">
    <property type="protein sequence ID" value="CAL8117756.1"/>
    <property type="molecule type" value="Genomic_DNA"/>
</dbReference>
<gene>
    <name evidence="1" type="ORF">ODALV1_LOCUS17842</name>
</gene>
<organism evidence="1 2">
    <name type="scientific">Orchesella dallaii</name>
    <dbReference type="NCBI Taxonomy" id="48710"/>
    <lineage>
        <taxon>Eukaryota</taxon>
        <taxon>Metazoa</taxon>
        <taxon>Ecdysozoa</taxon>
        <taxon>Arthropoda</taxon>
        <taxon>Hexapoda</taxon>
        <taxon>Collembola</taxon>
        <taxon>Entomobryomorpha</taxon>
        <taxon>Entomobryoidea</taxon>
        <taxon>Orchesellidae</taxon>
        <taxon>Orchesellinae</taxon>
        <taxon>Orchesella</taxon>
    </lineage>
</organism>
<name>A0ABP1R4U5_9HEXA</name>